<evidence type="ECO:0000313" key="2">
    <source>
        <dbReference type="EMBL" id="SVA57376.1"/>
    </source>
</evidence>
<accession>A0A381WXX6</accession>
<protein>
    <submittedName>
        <fullName evidence="2">Uncharacterized protein</fullName>
    </submittedName>
</protein>
<feature type="transmembrane region" description="Helical" evidence="1">
    <location>
        <begin position="99"/>
        <end position="118"/>
    </location>
</feature>
<evidence type="ECO:0000256" key="1">
    <source>
        <dbReference type="SAM" id="Phobius"/>
    </source>
</evidence>
<proteinExistence type="predicted"/>
<gene>
    <name evidence="2" type="ORF">METZ01_LOCUS110230</name>
</gene>
<keyword evidence="1" id="KW-0472">Membrane</keyword>
<keyword evidence="1" id="KW-0812">Transmembrane</keyword>
<organism evidence="2">
    <name type="scientific">marine metagenome</name>
    <dbReference type="NCBI Taxonomy" id="408172"/>
    <lineage>
        <taxon>unclassified sequences</taxon>
        <taxon>metagenomes</taxon>
        <taxon>ecological metagenomes</taxon>
    </lineage>
</organism>
<sequence length="134" mass="16015">MKIPKIKAIKRAILNIPQFISSHHITRSIINSYKRLVIKSKEERWGIGHYLYIFFFIPLSILTFMTLILLIEGQLFHLLGDTRCDINTFNITDEYCRSYFSLMIGIIIISMLQMYLYWHYVTSLKNHLFHQLDK</sequence>
<feature type="transmembrane region" description="Helical" evidence="1">
    <location>
        <begin position="50"/>
        <end position="71"/>
    </location>
</feature>
<reference evidence="2" key="1">
    <citation type="submission" date="2018-05" db="EMBL/GenBank/DDBJ databases">
        <authorList>
            <person name="Lanie J.A."/>
            <person name="Ng W.-L."/>
            <person name="Kazmierczak K.M."/>
            <person name="Andrzejewski T.M."/>
            <person name="Davidsen T.M."/>
            <person name="Wayne K.J."/>
            <person name="Tettelin H."/>
            <person name="Glass J.I."/>
            <person name="Rusch D."/>
            <person name="Podicherti R."/>
            <person name="Tsui H.-C.T."/>
            <person name="Winkler M.E."/>
        </authorList>
    </citation>
    <scope>NUCLEOTIDE SEQUENCE</scope>
</reference>
<keyword evidence="1" id="KW-1133">Transmembrane helix</keyword>
<name>A0A381WXX6_9ZZZZ</name>
<dbReference type="AlphaFoldDB" id="A0A381WXX6"/>
<dbReference type="EMBL" id="UINC01013249">
    <property type="protein sequence ID" value="SVA57376.1"/>
    <property type="molecule type" value="Genomic_DNA"/>
</dbReference>